<feature type="transmembrane region" description="Helical" evidence="1">
    <location>
        <begin position="69"/>
        <end position="88"/>
    </location>
</feature>
<name>A0A127BBC3_9EURY</name>
<dbReference type="KEGG" id="pyc:TQ32_09205"/>
<feature type="transmembrane region" description="Helical" evidence="1">
    <location>
        <begin position="43"/>
        <end position="63"/>
    </location>
</feature>
<dbReference type="PATRIC" id="fig|1609559.3.peg.1910"/>
<proteinExistence type="predicted"/>
<evidence type="ECO:0000256" key="1">
    <source>
        <dbReference type="SAM" id="Phobius"/>
    </source>
</evidence>
<keyword evidence="1" id="KW-0812">Transmembrane</keyword>
<dbReference type="Proteomes" id="UP000070587">
    <property type="component" value="Chromosome"/>
</dbReference>
<dbReference type="InterPro" id="IPR019235">
    <property type="entry name" value="DUF2178_TM"/>
</dbReference>
<dbReference type="RefSeq" id="WP_068323798.1">
    <property type="nucleotide sequence ID" value="NZ_CP010835.1"/>
</dbReference>
<dbReference type="STRING" id="1609559.TQ32_09205"/>
<protein>
    <submittedName>
        <fullName evidence="2">Uncharacterized protein</fullName>
    </submittedName>
</protein>
<gene>
    <name evidence="2" type="ORF">TQ32_09205</name>
</gene>
<keyword evidence="1" id="KW-0472">Membrane</keyword>
<reference evidence="2 3" key="2">
    <citation type="journal article" date="2016" name="Int. J. Syst. Evol. Microbiol.">
        <title>Pyrococcus kukulkanii sp. nov., a hyperthermophilic, piezophilic archaeon isolated from a deep-sea hydrothermal vent.</title>
        <authorList>
            <person name="Callac N."/>
            <person name="Oger P."/>
            <person name="Lesongeur F."/>
            <person name="Rattray J.E."/>
            <person name="Vannier P."/>
            <person name="Michoud G."/>
            <person name="Beauverger M."/>
            <person name="Gayet N."/>
            <person name="Rouxel O."/>
            <person name="Jebbar M."/>
            <person name="Godfroy A."/>
        </authorList>
    </citation>
    <scope>NUCLEOTIDE SEQUENCE [LARGE SCALE GENOMIC DNA]</scope>
    <source>
        <strain evidence="2 3">NCB100</strain>
    </source>
</reference>
<evidence type="ECO:0000313" key="3">
    <source>
        <dbReference type="Proteomes" id="UP000070587"/>
    </source>
</evidence>
<evidence type="ECO:0000313" key="2">
    <source>
        <dbReference type="EMBL" id="AMM54641.1"/>
    </source>
</evidence>
<feature type="transmembrane region" description="Helical" evidence="1">
    <location>
        <begin position="6"/>
        <end position="22"/>
    </location>
</feature>
<dbReference type="EMBL" id="CP010835">
    <property type="protein sequence ID" value="AMM54641.1"/>
    <property type="molecule type" value="Genomic_DNA"/>
</dbReference>
<dbReference type="AlphaFoldDB" id="A0A127BBC3"/>
<dbReference type="Pfam" id="PF09946">
    <property type="entry name" value="DUF2178"/>
    <property type="match status" value="1"/>
</dbReference>
<accession>A0A127BBC3</accession>
<keyword evidence="1" id="KW-1133">Transmembrane helix</keyword>
<reference evidence="3" key="1">
    <citation type="submission" date="2015-02" db="EMBL/GenBank/DDBJ databases">
        <title>Pyrococcus kukulkanii sp. nov., a novel hyperthermophilic archaeon isolated from a deep-sea hydrothermal vent at the Guaymas Basin.</title>
        <authorList>
            <person name="Oger P.M."/>
            <person name="Callac N."/>
            <person name="Jebbar M."/>
            <person name="Godfroy A."/>
        </authorList>
    </citation>
    <scope>NUCLEOTIDE SEQUENCE [LARGE SCALE GENOMIC DNA]</scope>
    <source>
        <strain evidence="3">NCB100</strain>
    </source>
</reference>
<organism evidence="2 3">
    <name type="scientific">Pyrococcus kukulkanii</name>
    <dbReference type="NCBI Taxonomy" id="1609559"/>
    <lineage>
        <taxon>Archaea</taxon>
        <taxon>Methanobacteriati</taxon>
        <taxon>Methanobacteriota</taxon>
        <taxon>Thermococci</taxon>
        <taxon>Thermococcales</taxon>
        <taxon>Thermococcaceae</taxon>
        <taxon>Pyrococcus</taxon>
    </lineage>
</organism>
<sequence length="92" mass="10239">MDVLLVIIALTIVYFVLLYSSLKNTGGLKDERARRINQIAAEKTLIFLQALLLAGLMGTEAGVVDPKSIVVMTYIVAIVGHVFLRYHYSRVM</sequence>
<dbReference type="GeneID" id="28492013"/>
<dbReference type="OrthoDB" id="96209at2157"/>